<dbReference type="Proteomes" id="UP000321514">
    <property type="component" value="Unassembled WGS sequence"/>
</dbReference>
<feature type="region of interest" description="Disordered" evidence="1">
    <location>
        <begin position="1"/>
        <end position="62"/>
    </location>
</feature>
<feature type="compositionally biased region" description="Polar residues" evidence="1">
    <location>
        <begin position="51"/>
        <end position="62"/>
    </location>
</feature>
<proteinExistence type="predicted"/>
<dbReference type="AlphaFoldDB" id="A0A511TBZ2"/>
<accession>A0A511TBZ2</accession>
<reference evidence="2 3" key="1">
    <citation type="submission" date="2019-07" db="EMBL/GenBank/DDBJ databases">
        <title>Whole genome shotgun sequence of Myxococcus fulvus NBRC 100333.</title>
        <authorList>
            <person name="Hosoyama A."/>
            <person name="Uohara A."/>
            <person name="Ohji S."/>
            <person name="Ichikawa N."/>
        </authorList>
    </citation>
    <scope>NUCLEOTIDE SEQUENCE [LARGE SCALE GENOMIC DNA]</scope>
    <source>
        <strain evidence="2 3">NBRC 100333</strain>
    </source>
</reference>
<evidence type="ECO:0000313" key="3">
    <source>
        <dbReference type="Proteomes" id="UP000321514"/>
    </source>
</evidence>
<evidence type="ECO:0000256" key="1">
    <source>
        <dbReference type="SAM" id="MobiDB-lite"/>
    </source>
</evidence>
<dbReference type="EMBL" id="BJXR01000049">
    <property type="protein sequence ID" value="GEN11696.1"/>
    <property type="molecule type" value="Genomic_DNA"/>
</dbReference>
<organism evidence="2 3">
    <name type="scientific">Myxococcus fulvus</name>
    <dbReference type="NCBI Taxonomy" id="33"/>
    <lineage>
        <taxon>Bacteria</taxon>
        <taxon>Pseudomonadati</taxon>
        <taxon>Myxococcota</taxon>
        <taxon>Myxococcia</taxon>
        <taxon>Myxococcales</taxon>
        <taxon>Cystobacterineae</taxon>
        <taxon>Myxococcaceae</taxon>
        <taxon>Myxococcus</taxon>
    </lineage>
</organism>
<evidence type="ECO:0000313" key="2">
    <source>
        <dbReference type="EMBL" id="GEN11696.1"/>
    </source>
</evidence>
<gene>
    <name evidence="2" type="ORF">MFU01_67330</name>
</gene>
<comment type="caution">
    <text evidence="2">The sequence shown here is derived from an EMBL/GenBank/DDBJ whole genome shotgun (WGS) entry which is preliminary data.</text>
</comment>
<name>A0A511TBZ2_MYXFU</name>
<sequence length="62" mass="6514">MAGVSTWTTGRGLAHRRGRTVLPSGHEGPRALGGGARMKVSWRDSDGRELQAQTLSSPVLSG</sequence>
<protein>
    <submittedName>
        <fullName evidence="2">Uncharacterized protein</fullName>
    </submittedName>
</protein>